<organism evidence="4 5">
    <name type="scientific">Nesidiocoris tenuis</name>
    <dbReference type="NCBI Taxonomy" id="355587"/>
    <lineage>
        <taxon>Eukaryota</taxon>
        <taxon>Metazoa</taxon>
        <taxon>Ecdysozoa</taxon>
        <taxon>Arthropoda</taxon>
        <taxon>Hexapoda</taxon>
        <taxon>Insecta</taxon>
        <taxon>Pterygota</taxon>
        <taxon>Neoptera</taxon>
        <taxon>Paraneoptera</taxon>
        <taxon>Hemiptera</taxon>
        <taxon>Heteroptera</taxon>
        <taxon>Panheteroptera</taxon>
        <taxon>Cimicomorpha</taxon>
        <taxon>Miridae</taxon>
        <taxon>Dicyphina</taxon>
        <taxon>Nesidiocoris</taxon>
    </lineage>
</organism>
<dbReference type="Pfam" id="PF05648">
    <property type="entry name" value="PEX11"/>
    <property type="match status" value="1"/>
</dbReference>
<evidence type="ECO:0000313" key="4">
    <source>
        <dbReference type="EMBL" id="BES95108.1"/>
    </source>
</evidence>
<protein>
    <recommendedName>
        <fullName evidence="6">Peroxisomal membrane protein 11C</fullName>
    </recommendedName>
</protein>
<gene>
    <name evidence="4" type="ORF">NTJ_07918</name>
</gene>
<dbReference type="PANTHER" id="PTHR20990">
    <property type="entry name" value="PEROXISOMAL BIOGENESIS FACTOR 11"/>
    <property type="match status" value="1"/>
</dbReference>
<keyword evidence="2" id="KW-0576">Peroxisome</keyword>
<evidence type="ECO:0000313" key="5">
    <source>
        <dbReference type="Proteomes" id="UP001307889"/>
    </source>
</evidence>
<evidence type="ECO:0000256" key="2">
    <source>
        <dbReference type="ARBA" id="ARBA00023140"/>
    </source>
</evidence>
<evidence type="ECO:0000256" key="3">
    <source>
        <dbReference type="ARBA" id="ARBA00046271"/>
    </source>
</evidence>
<accession>A0ABN7AT25</accession>
<keyword evidence="5" id="KW-1185">Reference proteome</keyword>
<keyword evidence="1" id="KW-0472">Membrane</keyword>
<evidence type="ECO:0008006" key="6">
    <source>
        <dbReference type="Google" id="ProtNLM"/>
    </source>
</evidence>
<sequence length="221" mass="25171">MEALKKLAEYLESYSGRDKIMRIIYYSAQLAAGRSSCAATQDKLNILSDQINSCRTVLRLFDDIPMLYYTLSYGCGRQEADRFLSCCGVAANALDQLYYPVEHIAWAADCKLLPLKSEKWWTASSICWALSMYLMVLKSLRHHRLLQQVRDSIVSNDLTGEHFHILSAMQKNQMLTAVRCFLDFVHAVHWLPEGFLWAGKLHQWQVGLLGVVSSLISICQS</sequence>
<name>A0ABN7AT25_9HEMI</name>
<dbReference type="InterPro" id="IPR008733">
    <property type="entry name" value="PEX11"/>
</dbReference>
<dbReference type="PANTHER" id="PTHR20990:SF1">
    <property type="entry name" value="PEROXISOMAL MEMBRANE PROTEIN 11C"/>
    <property type="match status" value="1"/>
</dbReference>
<dbReference type="EMBL" id="AP028914">
    <property type="protein sequence ID" value="BES95108.1"/>
    <property type="molecule type" value="Genomic_DNA"/>
</dbReference>
<dbReference type="InterPro" id="IPR026510">
    <property type="entry name" value="PEX11C_met"/>
</dbReference>
<dbReference type="Proteomes" id="UP001307889">
    <property type="component" value="Chromosome 6"/>
</dbReference>
<proteinExistence type="predicted"/>
<evidence type="ECO:0000256" key="1">
    <source>
        <dbReference type="ARBA" id="ARBA00023136"/>
    </source>
</evidence>
<reference evidence="4 5" key="1">
    <citation type="submission" date="2023-09" db="EMBL/GenBank/DDBJ databases">
        <title>Nesidiocoris tenuis whole genome shotgun sequence.</title>
        <authorList>
            <person name="Shibata T."/>
            <person name="Shimoda M."/>
            <person name="Kobayashi T."/>
            <person name="Uehara T."/>
        </authorList>
    </citation>
    <scope>NUCLEOTIDE SEQUENCE [LARGE SCALE GENOMIC DNA]</scope>
    <source>
        <strain evidence="4 5">Japan</strain>
    </source>
</reference>
<comment type="subcellular location">
    <subcellularLocation>
        <location evidence="3">Peroxisome membrane</location>
    </subcellularLocation>
</comment>